<dbReference type="PANTHER" id="PTHR32120:SF10">
    <property type="entry name" value="SMALL RIBOSOMAL SUBUNIT BIOGENESIS GTPASE RSGA"/>
    <property type="match status" value="1"/>
</dbReference>
<dbReference type="EMBL" id="CP075546">
    <property type="protein sequence ID" value="QVV90197.1"/>
    <property type="molecule type" value="Genomic_DNA"/>
</dbReference>
<keyword evidence="6" id="KW-0378">Hydrolase</keyword>
<organism evidence="12 13">
    <name type="scientific">Methanospirillum purgamenti</name>
    <dbReference type="NCBI Taxonomy" id="2834276"/>
    <lineage>
        <taxon>Archaea</taxon>
        <taxon>Methanobacteriati</taxon>
        <taxon>Methanobacteriota</taxon>
        <taxon>Stenosarchaea group</taxon>
        <taxon>Methanomicrobia</taxon>
        <taxon>Methanomicrobiales</taxon>
        <taxon>Methanospirillaceae</taxon>
        <taxon>Methanospirillum</taxon>
    </lineage>
</organism>
<dbReference type="Proteomes" id="UP000680656">
    <property type="component" value="Chromosome"/>
</dbReference>
<dbReference type="InterPro" id="IPR027417">
    <property type="entry name" value="P-loop_NTPase"/>
</dbReference>
<dbReference type="GO" id="GO:0019843">
    <property type="term" value="F:rRNA binding"/>
    <property type="evidence" value="ECO:0007669"/>
    <property type="project" value="UniProtKB-KW"/>
</dbReference>
<dbReference type="NCBIfam" id="TIGR00157">
    <property type="entry name" value="ribosome small subunit-dependent GTPase A"/>
    <property type="match status" value="1"/>
</dbReference>
<protein>
    <submittedName>
        <fullName evidence="12">Ribosome small subunit-dependent GTPase A</fullName>
    </submittedName>
</protein>
<dbReference type="GO" id="GO:0005525">
    <property type="term" value="F:GTP binding"/>
    <property type="evidence" value="ECO:0007669"/>
    <property type="project" value="UniProtKB-KW"/>
</dbReference>
<sequence>MQNNSDCDQPQITSLEEIGWDKEWDLIFSPYKGPYISGRVATAHKTKYDVLIPGEIISLPISGVMRSKNLHPVVGDFVVILNQDPTSRMIVSILDRRTCLSRGGAGESTGEQILAANIDTAFIVTDPGMDFNISRIERYLLIVRSSGAEPVIILNKTDTCDDTTSKINEIHTELGHIPVVAISALQNTGLDQLKEYLKPGKTIIFLGSSGVGKSTLMNALSGFNLQQTESIREDDGKGRHTTTVRHLIVLPSKCSLIDTPGLREIRIWTAEDQVEELFQDIIRIARGCRFSDCSHQQEPGCAVRQAIDNGELLESRLERYRKILKEMSFEREKAEIGLKRFEKKKFKGISQLAHELHESPKWKAQR</sequence>
<evidence type="ECO:0000313" key="12">
    <source>
        <dbReference type="EMBL" id="QVV90197.1"/>
    </source>
</evidence>
<dbReference type="InterPro" id="IPR010914">
    <property type="entry name" value="RsgA_GTPase_dom"/>
</dbReference>
<dbReference type="Gene3D" id="3.40.50.300">
    <property type="entry name" value="P-loop containing nucleotide triphosphate hydrolases"/>
    <property type="match status" value="1"/>
</dbReference>
<keyword evidence="13" id="KW-1185">Reference proteome</keyword>
<dbReference type="InterPro" id="IPR012340">
    <property type="entry name" value="NA-bd_OB-fold"/>
</dbReference>
<dbReference type="InterPro" id="IPR004881">
    <property type="entry name" value="Ribosome_biogen_GTPase_RsgA"/>
</dbReference>
<gene>
    <name evidence="12" type="primary">rsgA</name>
    <name evidence="12" type="ORF">KHC33_06850</name>
</gene>
<keyword evidence="9" id="KW-0342">GTP-binding</keyword>
<reference evidence="12 13" key="1">
    <citation type="submission" date="2021-05" db="EMBL/GenBank/DDBJ databases">
        <title>A novel Methanospirillum isolate from a pyrite-forming mixed culture.</title>
        <authorList>
            <person name="Bunk B."/>
            <person name="Sproer C."/>
            <person name="Spring S."/>
            <person name="Pester M."/>
        </authorList>
    </citation>
    <scope>NUCLEOTIDE SEQUENCE [LARGE SCALE GENOMIC DNA]</scope>
    <source>
        <strain evidence="12 13">J.3.6.1-F.2.7.3</strain>
    </source>
</reference>
<dbReference type="Gene3D" id="1.10.40.50">
    <property type="entry name" value="Probable gtpase engc, domain 3"/>
    <property type="match status" value="1"/>
</dbReference>
<evidence type="ECO:0000256" key="9">
    <source>
        <dbReference type="ARBA" id="ARBA00023134"/>
    </source>
</evidence>
<dbReference type="KEGG" id="mrtj:KHC33_06850"/>
<keyword evidence="1" id="KW-0963">Cytoplasm</keyword>
<evidence type="ECO:0000259" key="10">
    <source>
        <dbReference type="PROSITE" id="PS50936"/>
    </source>
</evidence>
<proteinExistence type="inferred from homology"/>
<dbReference type="GO" id="GO:0046872">
    <property type="term" value="F:metal ion binding"/>
    <property type="evidence" value="ECO:0007669"/>
    <property type="project" value="UniProtKB-KW"/>
</dbReference>
<dbReference type="InterPro" id="IPR030378">
    <property type="entry name" value="G_CP_dom"/>
</dbReference>
<dbReference type="SUPFAM" id="SSF52540">
    <property type="entry name" value="P-loop containing nucleoside triphosphate hydrolases"/>
    <property type="match status" value="1"/>
</dbReference>
<dbReference type="Gene3D" id="2.40.50.140">
    <property type="entry name" value="Nucleic acid-binding proteins"/>
    <property type="match status" value="1"/>
</dbReference>
<evidence type="ECO:0000256" key="1">
    <source>
        <dbReference type="ARBA" id="ARBA00022490"/>
    </source>
</evidence>
<evidence type="ECO:0000256" key="6">
    <source>
        <dbReference type="ARBA" id="ARBA00022801"/>
    </source>
</evidence>
<dbReference type="RefSeq" id="WP_214420971.1">
    <property type="nucleotide sequence ID" value="NZ_CP075546.1"/>
</dbReference>
<keyword evidence="3" id="KW-0479">Metal-binding</keyword>
<keyword evidence="7" id="KW-0862">Zinc</keyword>
<evidence type="ECO:0000313" key="13">
    <source>
        <dbReference type="Proteomes" id="UP000680656"/>
    </source>
</evidence>
<evidence type="ECO:0000256" key="3">
    <source>
        <dbReference type="ARBA" id="ARBA00022723"/>
    </source>
</evidence>
<dbReference type="CDD" id="cd01854">
    <property type="entry name" value="YjeQ_EngC"/>
    <property type="match status" value="1"/>
</dbReference>
<dbReference type="HAMAP" id="MF_01820">
    <property type="entry name" value="GTPase_RsgA"/>
    <property type="match status" value="1"/>
</dbReference>
<keyword evidence="4" id="KW-0699">rRNA-binding</keyword>
<feature type="domain" description="CP-type G" evidence="11">
    <location>
        <begin position="107"/>
        <end position="265"/>
    </location>
</feature>
<keyword evidence="8" id="KW-0694">RNA-binding</keyword>
<evidence type="ECO:0000256" key="2">
    <source>
        <dbReference type="ARBA" id="ARBA00022517"/>
    </source>
</evidence>
<evidence type="ECO:0000259" key="11">
    <source>
        <dbReference type="PROSITE" id="PS51721"/>
    </source>
</evidence>
<keyword evidence="5" id="KW-0547">Nucleotide-binding</keyword>
<dbReference type="GeneID" id="65096888"/>
<dbReference type="PANTHER" id="PTHR32120">
    <property type="entry name" value="SMALL RIBOSOMAL SUBUNIT BIOGENESIS GTPASE RSGA"/>
    <property type="match status" value="1"/>
</dbReference>
<keyword evidence="2" id="KW-0690">Ribosome biogenesis</keyword>
<evidence type="ECO:0000256" key="4">
    <source>
        <dbReference type="ARBA" id="ARBA00022730"/>
    </source>
</evidence>
<dbReference type="PROSITE" id="PS50936">
    <property type="entry name" value="ENGC_GTPASE"/>
    <property type="match status" value="1"/>
</dbReference>
<dbReference type="SUPFAM" id="SSF50249">
    <property type="entry name" value="Nucleic acid-binding proteins"/>
    <property type="match status" value="1"/>
</dbReference>
<dbReference type="GO" id="GO:0003924">
    <property type="term" value="F:GTPase activity"/>
    <property type="evidence" value="ECO:0007669"/>
    <property type="project" value="InterPro"/>
</dbReference>
<dbReference type="Pfam" id="PF03193">
    <property type="entry name" value="RsgA_GTPase"/>
    <property type="match status" value="1"/>
</dbReference>
<evidence type="ECO:0000256" key="8">
    <source>
        <dbReference type="ARBA" id="ARBA00022884"/>
    </source>
</evidence>
<evidence type="ECO:0000256" key="7">
    <source>
        <dbReference type="ARBA" id="ARBA00022833"/>
    </source>
</evidence>
<dbReference type="GO" id="GO:0042254">
    <property type="term" value="P:ribosome biogenesis"/>
    <property type="evidence" value="ECO:0007669"/>
    <property type="project" value="UniProtKB-KW"/>
</dbReference>
<name>A0A8E7B495_9EURY</name>
<dbReference type="AlphaFoldDB" id="A0A8E7B495"/>
<accession>A0A8E7B495</accession>
<evidence type="ECO:0000256" key="5">
    <source>
        <dbReference type="ARBA" id="ARBA00022741"/>
    </source>
</evidence>
<dbReference type="PROSITE" id="PS51721">
    <property type="entry name" value="G_CP"/>
    <property type="match status" value="1"/>
</dbReference>
<feature type="domain" description="EngC GTPase" evidence="10">
    <location>
        <begin position="116"/>
        <end position="263"/>
    </location>
</feature>